<organism evidence="1 2">
    <name type="scientific">Austropuccinia psidii MF-1</name>
    <dbReference type="NCBI Taxonomy" id="1389203"/>
    <lineage>
        <taxon>Eukaryota</taxon>
        <taxon>Fungi</taxon>
        <taxon>Dikarya</taxon>
        <taxon>Basidiomycota</taxon>
        <taxon>Pucciniomycotina</taxon>
        <taxon>Pucciniomycetes</taxon>
        <taxon>Pucciniales</taxon>
        <taxon>Sphaerophragmiaceae</taxon>
        <taxon>Austropuccinia</taxon>
    </lineage>
</organism>
<evidence type="ECO:0000313" key="2">
    <source>
        <dbReference type="Proteomes" id="UP000765509"/>
    </source>
</evidence>
<accession>A0A9Q3BW39</accession>
<name>A0A9Q3BW39_9BASI</name>
<evidence type="ECO:0000313" key="1">
    <source>
        <dbReference type="EMBL" id="MBW0473551.1"/>
    </source>
</evidence>
<protein>
    <submittedName>
        <fullName evidence="1">Uncharacterized protein</fullName>
    </submittedName>
</protein>
<comment type="caution">
    <text evidence="1">The sequence shown here is derived from an EMBL/GenBank/DDBJ whole genome shotgun (WGS) entry which is preliminary data.</text>
</comment>
<dbReference type="EMBL" id="AVOT02003444">
    <property type="protein sequence ID" value="MBW0473551.1"/>
    <property type="molecule type" value="Genomic_DNA"/>
</dbReference>
<proteinExistence type="predicted"/>
<dbReference type="AlphaFoldDB" id="A0A9Q3BW39"/>
<sequence>MLELASASLPNPLQSLACLSARDPLQMGLQHCPHHSLAYNPYAAVRPSGYASDAALTPPLCLLTPAAYHPYACSALPTCLQSSLPSLHL</sequence>
<keyword evidence="2" id="KW-1185">Reference proteome</keyword>
<dbReference type="Proteomes" id="UP000765509">
    <property type="component" value="Unassembled WGS sequence"/>
</dbReference>
<gene>
    <name evidence="1" type="ORF">O181_013266</name>
</gene>
<reference evidence="1" key="1">
    <citation type="submission" date="2021-03" db="EMBL/GenBank/DDBJ databases">
        <title>Draft genome sequence of rust myrtle Austropuccinia psidii MF-1, a brazilian biotype.</title>
        <authorList>
            <person name="Quecine M.C."/>
            <person name="Pachon D.M.R."/>
            <person name="Bonatelli M.L."/>
            <person name="Correr F.H."/>
            <person name="Franceschini L.M."/>
            <person name="Leite T.F."/>
            <person name="Margarido G.R.A."/>
            <person name="Almeida C.A."/>
            <person name="Ferrarezi J.A."/>
            <person name="Labate C.A."/>
        </authorList>
    </citation>
    <scope>NUCLEOTIDE SEQUENCE</scope>
    <source>
        <strain evidence="1">MF-1</strain>
    </source>
</reference>